<dbReference type="Gene3D" id="3.40.50.300">
    <property type="entry name" value="P-loop containing nucleotide triphosphate hydrolases"/>
    <property type="match status" value="1"/>
</dbReference>
<gene>
    <name evidence="1" type="ORF">H9815_18500</name>
</gene>
<name>A0A9D2EI26_9MICO</name>
<reference evidence="1" key="1">
    <citation type="journal article" date="2021" name="PeerJ">
        <title>Extensive microbial diversity within the chicken gut microbiome revealed by metagenomics and culture.</title>
        <authorList>
            <person name="Gilroy R."/>
            <person name="Ravi A."/>
            <person name="Getino M."/>
            <person name="Pursley I."/>
            <person name="Horton D.L."/>
            <person name="Alikhan N.F."/>
            <person name="Baker D."/>
            <person name="Gharbi K."/>
            <person name="Hall N."/>
            <person name="Watson M."/>
            <person name="Adriaenssens E.M."/>
            <person name="Foster-Nyarko E."/>
            <person name="Jarju S."/>
            <person name="Secka A."/>
            <person name="Antonio M."/>
            <person name="Oren A."/>
            <person name="Chaudhuri R.R."/>
            <person name="La Ragione R."/>
            <person name="Hildebrand F."/>
            <person name="Pallen M.J."/>
        </authorList>
    </citation>
    <scope>NUCLEOTIDE SEQUENCE</scope>
    <source>
        <strain evidence="1">ChiGjej4B4-7305</strain>
    </source>
</reference>
<dbReference type="SUPFAM" id="SSF52540">
    <property type="entry name" value="P-loop containing nucleoside triphosphate hydrolases"/>
    <property type="match status" value="1"/>
</dbReference>
<comment type="caution">
    <text evidence="1">The sequence shown here is derived from an EMBL/GenBank/DDBJ whole genome shotgun (WGS) entry which is preliminary data.</text>
</comment>
<dbReference type="Pfam" id="PF13238">
    <property type="entry name" value="AAA_18"/>
    <property type="match status" value="1"/>
</dbReference>
<proteinExistence type="predicted"/>
<reference evidence="1" key="2">
    <citation type="submission" date="2021-04" db="EMBL/GenBank/DDBJ databases">
        <authorList>
            <person name="Gilroy R."/>
        </authorList>
    </citation>
    <scope>NUCLEOTIDE SEQUENCE</scope>
    <source>
        <strain evidence="1">ChiGjej4B4-7305</strain>
    </source>
</reference>
<keyword evidence="1" id="KW-0808">Transferase</keyword>
<dbReference type="InterPro" id="IPR027417">
    <property type="entry name" value="P-loop_NTPase"/>
</dbReference>
<keyword evidence="1" id="KW-0418">Kinase</keyword>
<accession>A0A9D2EI26</accession>
<evidence type="ECO:0000313" key="2">
    <source>
        <dbReference type="Proteomes" id="UP000824037"/>
    </source>
</evidence>
<dbReference type="GO" id="GO:0016301">
    <property type="term" value="F:kinase activity"/>
    <property type="evidence" value="ECO:0007669"/>
    <property type="project" value="UniProtKB-KW"/>
</dbReference>
<sequence length="162" mass="18012">MIAVDGPAGSGKTTLAESLAERVGAQLVHMDDLYLGWSGLEQSADRLREEILAPLWLGRAGRYRRYDWHAGELAEGHEVHAGGMLVVEGVGCVRGRTRGFFSVITWVEADDAIRLARGLARDGAAAEGHWRDWMREERDVFARARTRDLAQIRVDAWGRITS</sequence>
<organism evidence="1 2">
    <name type="scientific">Candidatus Ruania gallistercoris</name>
    <dbReference type="NCBI Taxonomy" id="2838746"/>
    <lineage>
        <taxon>Bacteria</taxon>
        <taxon>Bacillati</taxon>
        <taxon>Actinomycetota</taxon>
        <taxon>Actinomycetes</taxon>
        <taxon>Micrococcales</taxon>
        <taxon>Ruaniaceae</taxon>
        <taxon>Ruania</taxon>
    </lineage>
</organism>
<protein>
    <submittedName>
        <fullName evidence="1">(D)CMP kinase</fullName>
    </submittedName>
</protein>
<dbReference type="Proteomes" id="UP000824037">
    <property type="component" value="Unassembled WGS sequence"/>
</dbReference>
<evidence type="ECO:0000313" key="1">
    <source>
        <dbReference type="EMBL" id="HIZ37771.1"/>
    </source>
</evidence>
<dbReference type="AlphaFoldDB" id="A0A9D2EI26"/>
<dbReference type="EMBL" id="DXBY01000319">
    <property type="protein sequence ID" value="HIZ37771.1"/>
    <property type="molecule type" value="Genomic_DNA"/>
</dbReference>